<feature type="transmembrane region" description="Helical" evidence="10">
    <location>
        <begin position="94"/>
        <end position="111"/>
    </location>
</feature>
<protein>
    <recommendedName>
        <fullName evidence="15">Cation/H+ exchanger domain-containing protein</fullName>
    </recommendedName>
</protein>
<comment type="similarity">
    <text evidence="9">Belongs to the monovalent cation:proton antiporter 2 (CPA2) transporter (TC 2.A.37) family. CHX (TC 2.A.37.4) subfamily.</text>
</comment>
<dbReference type="InterPro" id="IPR038770">
    <property type="entry name" value="Na+/solute_symporter_sf"/>
</dbReference>
<feature type="non-terminal residue" evidence="13">
    <location>
        <position position="1"/>
    </location>
</feature>
<feature type="transmembrane region" description="Helical" evidence="10">
    <location>
        <begin position="228"/>
        <end position="249"/>
    </location>
</feature>
<keyword evidence="14" id="KW-1185">Reference proteome</keyword>
<comment type="caution">
    <text evidence="13">The sequence shown here is derived from an EMBL/GenBank/DDBJ whole genome shotgun (WGS) entry which is preliminary data.</text>
</comment>
<feature type="transmembrane region" description="Helical" evidence="10">
    <location>
        <begin position="420"/>
        <end position="443"/>
    </location>
</feature>
<feature type="transmembrane region" description="Helical" evidence="10">
    <location>
        <begin position="345"/>
        <end position="367"/>
    </location>
</feature>
<evidence type="ECO:0000313" key="13">
    <source>
        <dbReference type="EMBL" id="KAH0882728.1"/>
    </source>
</evidence>
<dbReference type="InterPro" id="IPR057291">
    <property type="entry name" value="CHX17_2nd"/>
</dbReference>
<feature type="transmembrane region" description="Helical" evidence="10">
    <location>
        <begin position="194"/>
        <end position="216"/>
    </location>
</feature>
<keyword evidence="7" id="KW-0406">Ion transport</keyword>
<feature type="transmembrane region" description="Helical" evidence="10">
    <location>
        <begin position="157"/>
        <end position="182"/>
    </location>
</feature>
<feature type="transmembrane region" description="Helical" evidence="10">
    <location>
        <begin position="270"/>
        <end position="301"/>
    </location>
</feature>
<sequence length="758" mass="83022">LKKMVVNVTNIKVASDGIWEGDNPLNCAFPLLIVQVILVLFSSRFLAFLLRPLRQPKVVAEILGGILLGPSALGRNKEFVELFFPKWSTPILESVASIGLLFFLFLVGLELDLTALGHTGKKAFAIALAGICLPFALGAAISLFLRTAVEKDHGSAGYWQFLLFIGVALSITAFPVLARILAELKLLTTSVGQTALAAAAFNDIAAWILLALAVALPGSHDHQKHVSPLISIWVLLSGVTFVIFMFFLIQPAMRWTIRYYDGTMHEACICLTLAGVLISGFITDLIGLHSIFGAFVFGLIIPKRGSFSDRLVERIEDFVSGLLLPLYFASSGLKTDVNKIRGADAWGILALVISTACAGKIIGTFLMAMMCTIPARESLTLGFLMNTKGLVELVVLNIGREKKDPTAIINIIDQVLNEEMFAILVVMALVTTFMTTPSVVAIYKPMNYGGLDSTASGGKGNLRILACVRSPRDVPCIIKLVESFGTSNGSVKLYVMHLMELIDRPSSISMVQRTRKNGVPFINKLCKERSRDEIEDAFSTYEQVRDEKQKIKIRHLKSVSALGTMHEDVCNVAEHKKVWMIVLPYMVTGWRVVKQRVIENANCSVAVLNHQEAGESSISSGEGPKRVGVVFIGGHNDRKALEIGSRMAQNPKIIVTLLRFSDNTMASPYCEKEIDEGAVEEFKKQCEGLVVEHEEIAVEGSLAKIAKAMGRKEYELVIIGNRQVLTSYYEMGRVEVSTLVIHGCSENDRAKTIVGDNV</sequence>
<dbReference type="InterPro" id="IPR050794">
    <property type="entry name" value="CPA2_transporter"/>
</dbReference>
<dbReference type="Proteomes" id="UP000824890">
    <property type="component" value="Unassembled WGS sequence"/>
</dbReference>
<evidence type="ECO:0000259" key="11">
    <source>
        <dbReference type="Pfam" id="PF00999"/>
    </source>
</evidence>
<evidence type="ECO:0000256" key="10">
    <source>
        <dbReference type="SAM" id="Phobius"/>
    </source>
</evidence>
<dbReference type="Pfam" id="PF23256">
    <property type="entry name" value="CHX17_2nd"/>
    <property type="match status" value="1"/>
</dbReference>
<evidence type="ECO:0000256" key="6">
    <source>
        <dbReference type="ARBA" id="ARBA00022989"/>
    </source>
</evidence>
<dbReference type="EMBL" id="JAGKQM010000014">
    <property type="protein sequence ID" value="KAH0882728.1"/>
    <property type="molecule type" value="Genomic_DNA"/>
</dbReference>
<keyword evidence="4 10" id="KW-0812">Transmembrane</keyword>
<reference evidence="13 14" key="1">
    <citation type="submission" date="2021-05" db="EMBL/GenBank/DDBJ databases">
        <title>Genome Assembly of Synthetic Allotetraploid Brassica napus Reveals Homoeologous Exchanges between Subgenomes.</title>
        <authorList>
            <person name="Davis J.T."/>
        </authorList>
    </citation>
    <scope>NUCLEOTIDE SEQUENCE [LARGE SCALE GENOMIC DNA]</scope>
    <source>
        <strain evidence="14">cv. Da-Ae</strain>
        <tissue evidence="13">Seedling</tissue>
    </source>
</reference>
<feature type="domain" description="Cation/H+ exchanger transmembrane" evidence="11">
    <location>
        <begin position="45"/>
        <end position="439"/>
    </location>
</feature>
<dbReference type="InterPro" id="IPR006153">
    <property type="entry name" value="Cation/H_exchanger_TM"/>
</dbReference>
<keyword evidence="6 10" id="KW-1133">Transmembrane helix</keyword>
<evidence type="ECO:0000256" key="3">
    <source>
        <dbReference type="ARBA" id="ARBA00022538"/>
    </source>
</evidence>
<keyword evidence="2" id="KW-0813">Transport</keyword>
<feature type="transmembrane region" description="Helical" evidence="10">
    <location>
        <begin position="28"/>
        <end position="46"/>
    </location>
</feature>
<comment type="subcellular location">
    <subcellularLocation>
        <location evidence="1">Membrane</location>
        <topology evidence="1">Multi-pass membrane protein</topology>
    </subcellularLocation>
</comment>
<dbReference type="PANTHER" id="PTHR32468">
    <property type="entry name" value="CATION/H + ANTIPORTER"/>
    <property type="match status" value="1"/>
</dbReference>
<evidence type="ECO:0000256" key="5">
    <source>
        <dbReference type="ARBA" id="ARBA00022958"/>
    </source>
</evidence>
<dbReference type="PANTHER" id="PTHR32468:SF98">
    <property type="entry name" value="CATION_H+ EXCHANGER DOMAIN-CONTAINING PROTEIN"/>
    <property type="match status" value="1"/>
</dbReference>
<organism evidence="13 14">
    <name type="scientific">Brassica napus</name>
    <name type="common">Rape</name>
    <dbReference type="NCBI Taxonomy" id="3708"/>
    <lineage>
        <taxon>Eukaryota</taxon>
        <taxon>Viridiplantae</taxon>
        <taxon>Streptophyta</taxon>
        <taxon>Embryophyta</taxon>
        <taxon>Tracheophyta</taxon>
        <taxon>Spermatophyta</taxon>
        <taxon>Magnoliopsida</taxon>
        <taxon>eudicotyledons</taxon>
        <taxon>Gunneridae</taxon>
        <taxon>Pentapetalae</taxon>
        <taxon>rosids</taxon>
        <taxon>malvids</taxon>
        <taxon>Brassicales</taxon>
        <taxon>Brassicaceae</taxon>
        <taxon>Brassiceae</taxon>
        <taxon>Brassica</taxon>
    </lineage>
</organism>
<proteinExistence type="inferred from homology"/>
<evidence type="ECO:0000256" key="4">
    <source>
        <dbReference type="ARBA" id="ARBA00022692"/>
    </source>
</evidence>
<evidence type="ECO:0000256" key="7">
    <source>
        <dbReference type="ARBA" id="ARBA00023065"/>
    </source>
</evidence>
<feature type="transmembrane region" description="Helical" evidence="10">
    <location>
        <begin position="123"/>
        <end position="145"/>
    </location>
</feature>
<keyword evidence="5" id="KW-0630">Potassium</keyword>
<accession>A0ABQ7ZRU4</accession>
<evidence type="ECO:0008006" key="15">
    <source>
        <dbReference type="Google" id="ProtNLM"/>
    </source>
</evidence>
<evidence type="ECO:0000256" key="2">
    <source>
        <dbReference type="ARBA" id="ARBA00022448"/>
    </source>
</evidence>
<evidence type="ECO:0000313" key="14">
    <source>
        <dbReference type="Proteomes" id="UP000824890"/>
    </source>
</evidence>
<evidence type="ECO:0000259" key="12">
    <source>
        <dbReference type="Pfam" id="PF23256"/>
    </source>
</evidence>
<dbReference type="Gene3D" id="3.40.50.12370">
    <property type="match status" value="1"/>
</dbReference>
<feature type="transmembrane region" description="Helical" evidence="10">
    <location>
        <begin position="58"/>
        <end position="74"/>
    </location>
</feature>
<keyword evidence="8 10" id="KW-0472">Membrane</keyword>
<feature type="domain" description="Cation/H(+) antiporter central" evidence="12">
    <location>
        <begin position="492"/>
        <end position="615"/>
    </location>
</feature>
<evidence type="ECO:0000256" key="9">
    <source>
        <dbReference type="ARBA" id="ARBA00038341"/>
    </source>
</evidence>
<dbReference type="Pfam" id="PF00999">
    <property type="entry name" value="Na_H_Exchanger"/>
    <property type="match status" value="1"/>
</dbReference>
<evidence type="ECO:0000256" key="1">
    <source>
        <dbReference type="ARBA" id="ARBA00004141"/>
    </source>
</evidence>
<dbReference type="Gene3D" id="1.20.1530.20">
    <property type="match status" value="1"/>
</dbReference>
<gene>
    <name evidence="13" type="ORF">HID58_058824</name>
</gene>
<name>A0ABQ7ZRU4_BRANA</name>
<keyword evidence="3" id="KW-0633">Potassium transport</keyword>
<evidence type="ECO:0000256" key="8">
    <source>
        <dbReference type="ARBA" id="ARBA00023136"/>
    </source>
</evidence>